<sequence>MPDIESLDRCALSANTNIEHVYEDATNDTELCDNCKTTFPNILSAWLASARTVFKDEEYNELNRVIEANRQVQIRTPGVCAARLPQFQNLKLDPTGQDPTTVGKAMIDARKHSNRESRLTQPGNFDYVACTTGNGLGEICEDCNAARMDYDCPLLTALFDGVNAKFKPRVIEQALEGAAANRVMAADRADAR</sequence>
<reference evidence="2" key="1">
    <citation type="journal article" date="2019" name="bioRxiv">
        <title>Genomics, evolutionary history and diagnostics of the Alternaria alternata species group including apple and Asian pear pathotypes.</title>
        <authorList>
            <person name="Armitage A.D."/>
            <person name="Cockerton H.M."/>
            <person name="Sreenivasaprasad S."/>
            <person name="Woodhall J.W."/>
            <person name="Lane C.R."/>
            <person name="Harrison R.J."/>
            <person name="Clarkson J.P."/>
        </authorList>
    </citation>
    <scope>NUCLEOTIDE SEQUENCE [LARGE SCALE GENOMIC DNA]</scope>
    <source>
        <strain evidence="2">FERA 1082</strain>
    </source>
</reference>
<gene>
    <name evidence="1" type="ORF">AA0114_g626</name>
</gene>
<evidence type="ECO:0000313" key="1">
    <source>
        <dbReference type="EMBL" id="RYN61848.1"/>
    </source>
</evidence>
<comment type="caution">
    <text evidence="1">The sequence shown here is derived from an EMBL/GenBank/DDBJ whole genome shotgun (WGS) entry which is preliminary data.</text>
</comment>
<evidence type="ECO:0000313" key="2">
    <source>
        <dbReference type="Proteomes" id="UP000292402"/>
    </source>
</evidence>
<organism evidence="1 2">
    <name type="scientific">Alternaria tenuissima</name>
    <dbReference type="NCBI Taxonomy" id="119927"/>
    <lineage>
        <taxon>Eukaryota</taxon>
        <taxon>Fungi</taxon>
        <taxon>Dikarya</taxon>
        <taxon>Ascomycota</taxon>
        <taxon>Pezizomycotina</taxon>
        <taxon>Dothideomycetes</taxon>
        <taxon>Pleosporomycetidae</taxon>
        <taxon>Pleosporales</taxon>
        <taxon>Pleosporineae</taxon>
        <taxon>Pleosporaceae</taxon>
        <taxon>Alternaria</taxon>
        <taxon>Alternaria sect. Alternaria</taxon>
        <taxon>Alternaria alternata complex</taxon>
    </lineage>
</organism>
<dbReference type="AlphaFoldDB" id="A0A4Q4MZ11"/>
<proteinExistence type="predicted"/>
<protein>
    <submittedName>
        <fullName evidence="1">Uncharacterized protein</fullName>
    </submittedName>
</protein>
<name>A0A4Q4MZ11_9PLEO</name>
<dbReference type="EMBL" id="PDXA01000001">
    <property type="protein sequence ID" value="RYN61848.1"/>
    <property type="molecule type" value="Genomic_DNA"/>
</dbReference>
<accession>A0A4Q4MZ11</accession>
<dbReference type="Proteomes" id="UP000292402">
    <property type="component" value="Unassembled WGS sequence"/>
</dbReference>